<reference evidence="2" key="1">
    <citation type="journal article" date="2023" name="GigaByte">
        <title>Genome assembly of the bearded iris, Iris pallida Lam.</title>
        <authorList>
            <person name="Bruccoleri R.E."/>
            <person name="Oakeley E.J."/>
            <person name="Faust A.M.E."/>
            <person name="Altorfer M."/>
            <person name="Dessus-Babus S."/>
            <person name="Burckhardt D."/>
            <person name="Oertli M."/>
            <person name="Naumann U."/>
            <person name="Petersen F."/>
            <person name="Wong J."/>
        </authorList>
    </citation>
    <scope>NUCLEOTIDE SEQUENCE</scope>
    <source>
        <strain evidence="2">GSM-AAB239-AS_SAM_17_03QT</strain>
    </source>
</reference>
<sequence length="200" mass="22545">MSRYCPNQTRNRRPFNPTEPYWDPSLLQRRRRRGTPRESPKAVAMANRVATERTAIGLFHRSFNFIRTVSSFAPPPSSATACAADAAANAMDPEKPKRRKKKNLFEVAQFLPNWGLGYKMAKSHWRDVSYEITKVNLYKDGRHGKAWGIRNKAGLAVAGAPVKISGVHKRGWKYIPEPMKKAIDTKKAEEPQSPAQVSVA</sequence>
<organism evidence="2 3">
    <name type="scientific">Iris pallida</name>
    <name type="common">Sweet iris</name>
    <dbReference type="NCBI Taxonomy" id="29817"/>
    <lineage>
        <taxon>Eukaryota</taxon>
        <taxon>Viridiplantae</taxon>
        <taxon>Streptophyta</taxon>
        <taxon>Embryophyta</taxon>
        <taxon>Tracheophyta</taxon>
        <taxon>Spermatophyta</taxon>
        <taxon>Magnoliopsida</taxon>
        <taxon>Liliopsida</taxon>
        <taxon>Asparagales</taxon>
        <taxon>Iridaceae</taxon>
        <taxon>Iridoideae</taxon>
        <taxon>Irideae</taxon>
        <taxon>Iris</taxon>
    </lineage>
</organism>
<reference evidence="2" key="2">
    <citation type="submission" date="2023-04" db="EMBL/GenBank/DDBJ databases">
        <authorList>
            <person name="Bruccoleri R.E."/>
            <person name="Oakeley E.J."/>
            <person name="Faust A.-M."/>
            <person name="Dessus-Babus S."/>
            <person name="Altorfer M."/>
            <person name="Burckhardt D."/>
            <person name="Oertli M."/>
            <person name="Naumann U."/>
            <person name="Petersen F."/>
            <person name="Wong J."/>
        </authorList>
    </citation>
    <scope>NUCLEOTIDE SEQUENCE</scope>
    <source>
        <strain evidence="2">GSM-AAB239-AS_SAM_17_03QT</strain>
        <tissue evidence="2">Leaf</tissue>
    </source>
</reference>
<name>A0AAX6GTX2_IRIPA</name>
<comment type="caution">
    <text evidence="2">The sequence shown here is derived from an EMBL/GenBank/DDBJ whole genome shotgun (WGS) entry which is preliminary data.</text>
</comment>
<protein>
    <submittedName>
        <fullName evidence="2">Uncharacterized protein</fullName>
    </submittedName>
</protein>
<dbReference type="EMBL" id="JANAVB010016555">
    <property type="protein sequence ID" value="KAJ6831787.1"/>
    <property type="molecule type" value="Genomic_DNA"/>
</dbReference>
<evidence type="ECO:0000313" key="2">
    <source>
        <dbReference type="EMBL" id="KAJ6831787.1"/>
    </source>
</evidence>
<dbReference type="GO" id="GO:0003735">
    <property type="term" value="F:structural constituent of ribosome"/>
    <property type="evidence" value="ECO:0007669"/>
    <property type="project" value="InterPro"/>
</dbReference>
<evidence type="ECO:0000256" key="1">
    <source>
        <dbReference type="SAM" id="MobiDB-lite"/>
    </source>
</evidence>
<accession>A0AAX6GTX2</accession>
<dbReference type="AlphaFoldDB" id="A0AAX6GTX2"/>
<gene>
    <name evidence="2" type="ORF">M6B38_348140</name>
</gene>
<dbReference type="Pfam" id="PF16053">
    <property type="entry name" value="MRP-S34"/>
    <property type="match status" value="1"/>
</dbReference>
<evidence type="ECO:0000313" key="3">
    <source>
        <dbReference type="Proteomes" id="UP001140949"/>
    </source>
</evidence>
<feature type="region of interest" description="Disordered" evidence="1">
    <location>
        <begin position="1"/>
        <end position="40"/>
    </location>
</feature>
<dbReference type="PANTHER" id="PTHR35316">
    <property type="entry name" value="28S RIBOSOMAL S34 PROTEIN"/>
    <property type="match status" value="1"/>
</dbReference>
<keyword evidence="3" id="KW-1185">Reference proteome</keyword>
<dbReference type="Proteomes" id="UP001140949">
    <property type="component" value="Unassembled WGS sequence"/>
</dbReference>
<dbReference type="PANTHER" id="PTHR35316:SF1">
    <property type="entry name" value="28S RIBOSOMAL S34 PROTEIN"/>
    <property type="match status" value="1"/>
</dbReference>
<proteinExistence type="predicted"/>
<dbReference type="GO" id="GO:0005739">
    <property type="term" value="C:mitochondrion"/>
    <property type="evidence" value="ECO:0007669"/>
    <property type="project" value="InterPro"/>
</dbReference>
<dbReference type="InterPro" id="IPR032053">
    <property type="entry name" value="Ribosomal_mS34"/>
</dbReference>